<proteinExistence type="predicted"/>
<dbReference type="AlphaFoldDB" id="A0AAW8Q4M0"/>
<organism evidence="1 2">
    <name type="scientific">Vibrio parahaemolyticus</name>
    <dbReference type="NCBI Taxonomy" id="670"/>
    <lineage>
        <taxon>Bacteria</taxon>
        <taxon>Pseudomonadati</taxon>
        <taxon>Pseudomonadota</taxon>
        <taxon>Gammaproteobacteria</taxon>
        <taxon>Vibrionales</taxon>
        <taxon>Vibrionaceae</taxon>
        <taxon>Vibrio</taxon>
    </lineage>
</organism>
<sequence>MLFKYINSKAENEALKLHLFCTLESAISRSFKKSKQRELYSIFSGFPSYNHAKPNFDSLEASQIEPDYQSHVSEVFNRAINSKETNISQLGEYLNTFIVNNLGISMTDKNKIKNLHSVFFSPLTHKFSKRTDPFPLAHSEEELKPLFPSELVVISGGSGKKSPIPLCLRSNSYEGFFLFEEGDSIPNHGRFNIYANKNGFTWTQGRLSGIKLVGETDNYIVICPNAMVEHYADTLSDLYNIPRNEITCVTRKSDWKGSSKYTVIGDYTFSALDLTDEDLSKSTILYEYYVGRYGYKTKVFVKITSKLRKARHVKLLVDSFSMLVSKYRETGISLTDEGSASAFAQSFAAKFYRYVFLDDNQ</sequence>
<dbReference type="RefSeq" id="WP_311020299.1">
    <property type="nucleotide sequence ID" value="NZ_JAUHGG010000003.1"/>
</dbReference>
<comment type="caution">
    <text evidence="1">The sequence shown here is derived from an EMBL/GenBank/DDBJ whole genome shotgun (WGS) entry which is preliminary data.</text>
</comment>
<reference evidence="1" key="1">
    <citation type="submission" date="2023-06" db="EMBL/GenBank/DDBJ databases">
        <title>Genomic Diversity of Vibrio spp. and Metagenomic Analysis of Pathogens in Florida Gulf Coastal Waters Following Hurricane Ian.</title>
        <authorList>
            <person name="Brumfield K.D."/>
        </authorList>
    </citation>
    <scope>NUCLEOTIDE SEQUENCE</scope>
    <source>
        <strain evidence="1">WBS2B-138</strain>
    </source>
</reference>
<accession>A0AAW8Q4M0</accession>
<dbReference type="Proteomes" id="UP001253193">
    <property type="component" value="Unassembled WGS sequence"/>
</dbReference>
<evidence type="ECO:0000313" key="2">
    <source>
        <dbReference type="Proteomes" id="UP001253193"/>
    </source>
</evidence>
<name>A0AAW8Q4M0_VIBPH</name>
<gene>
    <name evidence="1" type="ORF">QX249_12145</name>
</gene>
<dbReference type="EMBL" id="JAUHGG010000003">
    <property type="protein sequence ID" value="MDS1821413.1"/>
    <property type="molecule type" value="Genomic_DNA"/>
</dbReference>
<protein>
    <submittedName>
        <fullName evidence="1">Uncharacterized protein</fullName>
    </submittedName>
</protein>
<evidence type="ECO:0000313" key="1">
    <source>
        <dbReference type="EMBL" id="MDS1821413.1"/>
    </source>
</evidence>